<dbReference type="OrthoDB" id="3251949at2759"/>
<name>F8NPB4_SERL9</name>
<gene>
    <name evidence="1" type="ORF">SERLADRAFT_383013</name>
</gene>
<dbReference type="HOGENOM" id="CLU_2856092_0_0_1"/>
<organism>
    <name type="scientific">Serpula lacrymans var. lacrymans (strain S7.9)</name>
    <name type="common">Dry rot fungus</name>
    <dbReference type="NCBI Taxonomy" id="578457"/>
    <lineage>
        <taxon>Eukaryota</taxon>
        <taxon>Fungi</taxon>
        <taxon>Dikarya</taxon>
        <taxon>Basidiomycota</taxon>
        <taxon>Agaricomycotina</taxon>
        <taxon>Agaricomycetes</taxon>
        <taxon>Agaricomycetidae</taxon>
        <taxon>Boletales</taxon>
        <taxon>Coniophorineae</taxon>
        <taxon>Serpulaceae</taxon>
        <taxon>Serpula</taxon>
    </lineage>
</organism>
<dbReference type="GeneID" id="18811024"/>
<evidence type="ECO:0000313" key="1">
    <source>
        <dbReference type="EMBL" id="EGO27679.1"/>
    </source>
</evidence>
<sequence>MANAISTTRDITGTHALMAFDEEPGIILLGGFFQCFLQGIIVVQTARYWESHEDDSRLRRFFVAV</sequence>
<feature type="non-terminal residue" evidence="1">
    <location>
        <position position="65"/>
    </location>
</feature>
<dbReference type="Proteomes" id="UP000008064">
    <property type="component" value="Unassembled WGS sequence"/>
</dbReference>
<proteinExistence type="predicted"/>
<dbReference type="AlphaFoldDB" id="F8NPB4"/>
<reference evidence="1" key="1">
    <citation type="submission" date="2011-04" db="EMBL/GenBank/DDBJ databases">
        <title>Evolution of plant cell wall degrading machinery underlies the functional diversity of forest fungi.</title>
        <authorList>
            <consortium name="US DOE Joint Genome Institute (JGI-PGF)"/>
            <person name="Eastwood D.C."/>
            <person name="Floudas D."/>
            <person name="Binder M."/>
            <person name="Majcherczyk A."/>
            <person name="Schneider P."/>
            <person name="Aerts A."/>
            <person name="Asiegbu F.O."/>
            <person name="Baker S.E."/>
            <person name="Barry K."/>
            <person name="Bendiksby M."/>
            <person name="Blumentritt M."/>
            <person name="Coutinho P.M."/>
            <person name="Cullen D."/>
            <person name="Cullen D."/>
            <person name="Gathman A."/>
            <person name="Goodell B."/>
            <person name="Henrissat B."/>
            <person name="Ihrmark K."/>
            <person name="Kauserud H."/>
            <person name="Kohler A."/>
            <person name="LaButti K."/>
            <person name="Lapidus A."/>
            <person name="Lavin J.L."/>
            <person name="Lee Y.-H."/>
            <person name="Lindquist E."/>
            <person name="Lilly W."/>
            <person name="Lucas S."/>
            <person name="Morin E."/>
            <person name="Murat C."/>
            <person name="Oguiza J.A."/>
            <person name="Park J."/>
            <person name="Pisabarro A.G."/>
            <person name="Riley R."/>
            <person name="Rosling A."/>
            <person name="Salamov A."/>
            <person name="Schmidt O."/>
            <person name="Schmutz J."/>
            <person name="Skrede I."/>
            <person name="Stenlid J."/>
            <person name="Wiebenga A."/>
            <person name="Xie X."/>
            <person name="Kues U."/>
            <person name="Hibbett D.S."/>
            <person name="Hoffmeister D."/>
            <person name="Hogberg N."/>
            <person name="Martin F."/>
            <person name="Grigoriev I.V."/>
            <person name="Watkinson S.C."/>
        </authorList>
    </citation>
    <scope>NUCLEOTIDE SEQUENCE</scope>
    <source>
        <strain evidence="1">S7.9</strain>
    </source>
</reference>
<dbReference type="EMBL" id="GL945431">
    <property type="protein sequence ID" value="EGO27679.1"/>
    <property type="molecule type" value="Genomic_DNA"/>
</dbReference>
<accession>F8NPB4</accession>
<protein>
    <submittedName>
        <fullName evidence="1">Uncharacterized protein</fullName>
    </submittedName>
</protein>
<dbReference type="KEGG" id="sla:SERLADRAFT_383013"/>
<dbReference type="RefSeq" id="XP_007315770.1">
    <property type="nucleotide sequence ID" value="XM_007315708.1"/>
</dbReference>